<evidence type="ECO:0000313" key="6">
    <source>
        <dbReference type="Proteomes" id="UP000004995"/>
    </source>
</evidence>
<reference evidence="4 6" key="1">
    <citation type="journal article" date="2012" name="Nat. Biotechnol.">
        <title>Reference genome sequence of the model plant Setaria.</title>
        <authorList>
            <person name="Bennetzen J.L."/>
            <person name="Schmutz J."/>
            <person name="Wang H."/>
            <person name="Percifield R."/>
            <person name="Hawkins J."/>
            <person name="Pontaroli A.C."/>
            <person name="Estep M."/>
            <person name="Feng L."/>
            <person name="Vaughn J.N."/>
            <person name="Grimwood J."/>
            <person name="Jenkins J."/>
            <person name="Barry K."/>
            <person name="Lindquist E."/>
            <person name="Hellsten U."/>
            <person name="Deshpande S."/>
            <person name="Wang X."/>
            <person name="Wu X."/>
            <person name="Mitros T."/>
            <person name="Triplett J."/>
            <person name="Yang X."/>
            <person name="Ye C.Y."/>
            <person name="Mauro-Herrera M."/>
            <person name="Wang L."/>
            <person name="Li P."/>
            <person name="Sharma M."/>
            <person name="Sharma R."/>
            <person name="Ronald P.C."/>
            <person name="Panaud O."/>
            <person name="Kellogg E.A."/>
            <person name="Brutnell T.P."/>
            <person name="Doust A.N."/>
            <person name="Tuskan G.A."/>
            <person name="Rokhsar D."/>
            <person name="Devos K.M."/>
        </authorList>
    </citation>
    <scope>NUCLEOTIDE SEQUENCE [LARGE SCALE GENOMIC DNA]</scope>
    <source>
        <strain evidence="6">cv. Yugu1</strain>
        <strain evidence="4">Yugu1</strain>
    </source>
</reference>
<gene>
    <name evidence="5" type="primary">LOC101778780</name>
    <name evidence="4" type="ORF">SETIT_3G391200v2</name>
</gene>
<dbReference type="Proteomes" id="UP000004995">
    <property type="component" value="Unassembled WGS sequence"/>
</dbReference>
<dbReference type="OrthoDB" id="1915958at2759"/>
<keyword evidence="1" id="KW-0479">Metal-binding</keyword>
<keyword evidence="6" id="KW-1185">Reference proteome</keyword>
<dbReference type="KEGG" id="sita:101778780"/>
<dbReference type="EnsemblPlants" id="KQL17250">
    <property type="protein sequence ID" value="KQL17250"/>
    <property type="gene ID" value="SETIT_023301mg"/>
</dbReference>
<dbReference type="RefSeq" id="XP_004964201.1">
    <property type="nucleotide sequence ID" value="XM_004964144.1"/>
</dbReference>
<dbReference type="AlphaFoldDB" id="K3Z9T0"/>
<dbReference type="EMBL" id="AGNK02002131">
    <property type="status" value="NOT_ANNOTATED_CDS"/>
    <property type="molecule type" value="Genomic_DNA"/>
</dbReference>
<dbReference type="HOGENOM" id="CLU_084324_2_0_1"/>
<dbReference type="InterPro" id="IPR036236">
    <property type="entry name" value="Znf_C2H2_sf"/>
</dbReference>
<proteinExistence type="predicted"/>
<keyword evidence="1" id="KW-0863">Zinc-finger</keyword>
<dbReference type="GO" id="GO:0008270">
    <property type="term" value="F:zinc ion binding"/>
    <property type="evidence" value="ECO:0007669"/>
    <property type="project" value="UniProtKB-KW"/>
</dbReference>
<dbReference type="eggNOG" id="ENOG502QTY7">
    <property type="taxonomic scope" value="Eukaryota"/>
</dbReference>
<dbReference type="InterPro" id="IPR045320">
    <property type="entry name" value="JAGGED/SL1-like"/>
</dbReference>
<evidence type="ECO:0000313" key="4">
    <source>
        <dbReference type="EMBL" id="RCV19511.1"/>
    </source>
</evidence>
<sequence length="197" mass="20529">MEAPPSSLATATYDDDDYIVNLSLTLGPTSPLTLGPTSPQPSSPDNAAAIAATGNGSVDGGGGGGSGRGGVRLFPCLFCNKKFLKSQALGGHQNAHKKERSVGWNAHLYLSPETSTVPNIVTPISQTSPTVVPIHVSHSCRSQRTVHRDDAATFGGPRYATDGDGSGLSGWWYAEGGRSCTLGGDEKQRHVDLNLKL</sequence>
<evidence type="ECO:0000256" key="2">
    <source>
        <dbReference type="SAM" id="MobiDB-lite"/>
    </source>
</evidence>
<dbReference type="PANTHER" id="PTHR45730:SF50">
    <property type="entry name" value="OS12G0617000 PROTEIN"/>
    <property type="match status" value="1"/>
</dbReference>
<organism evidence="5 6">
    <name type="scientific">Setaria italica</name>
    <name type="common">Foxtail millet</name>
    <name type="synonym">Panicum italicum</name>
    <dbReference type="NCBI Taxonomy" id="4555"/>
    <lineage>
        <taxon>Eukaryota</taxon>
        <taxon>Viridiplantae</taxon>
        <taxon>Streptophyta</taxon>
        <taxon>Embryophyta</taxon>
        <taxon>Tracheophyta</taxon>
        <taxon>Spermatophyta</taxon>
        <taxon>Magnoliopsida</taxon>
        <taxon>Liliopsida</taxon>
        <taxon>Poales</taxon>
        <taxon>Poaceae</taxon>
        <taxon>PACMAD clade</taxon>
        <taxon>Panicoideae</taxon>
        <taxon>Panicodae</taxon>
        <taxon>Paniceae</taxon>
        <taxon>Cenchrinae</taxon>
        <taxon>Setaria</taxon>
    </lineage>
</organism>
<dbReference type="PANTHER" id="PTHR45730">
    <property type="entry name" value="ZINC FINGER PROTEIN JAGGED"/>
    <property type="match status" value="1"/>
</dbReference>
<dbReference type="PROSITE" id="PS50157">
    <property type="entry name" value="ZINC_FINGER_C2H2_2"/>
    <property type="match status" value="1"/>
</dbReference>
<dbReference type="SUPFAM" id="SSF57667">
    <property type="entry name" value="beta-beta-alpha zinc fingers"/>
    <property type="match status" value="1"/>
</dbReference>
<dbReference type="STRING" id="4555.K3Z9T0"/>
<evidence type="ECO:0000259" key="3">
    <source>
        <dbReference type="PROSITE" id="PS50157"/>
    </source>
</evidence>
<evidence type="ECO:0000256" key="1">
    <source>
        <dbReference type="PROSITE-ProRule" id="PRU00042"/>
    </source>
</evidence>
<dbReference type="EMBL" id="CM003530">
    <property type="protein sequence ID" value="RCV19511.1"/>
    <property type="molecule type" value="Genomic_DNA"/>
</dbReference>
<evidence type="ECO:0000313" key="5">
    <source>
        <dbReference type="EnsemblPlants" id="KQL17250"/>
    </source>
</evidence>
<reference evidence="5" key="3">
    <citation type="submission" date="2018-08" db="UniProtKB">
        <authorList>
            <consortium name="EnsemblPlants"/>
        </authorList>
    </citation>
    <scope>IDENTIFICATION</scope>
    <source>
        <strain evidence="5">Yugu1</strain>
    </source>
</reference>
<dbReference type="PROSITE" id="PS00028">
    <property type="entry name" value="ZINC_FINGER_C2H2_1"/>
    <property type="match status" value="1"/>
</dbReference>
<feature type="region of interest" description="Disordered" evidence="2">
    <location>
        <begin position="30"/>
        <end position="54"/>
    </location>
</feature>
<dbReference type="Gramene" id="KQL17250">
    <property type="protein sequence ID" value="KQL17250"/>
    <property type="gene ID" value="SETIT_023301mg"/>
</dbReference>
<name>K3Z9T0_SETIT</name>
<dbReference type="OMA" id="GPRYATD"/>
<dbReference type="InterPro" id="IPR013087">
    <property type="entry name" value="Znf_C2H2_type"/>
</dbReference>
<reference evidence="4" key="2">
    <citation type="submission" date="2015-07" db="EMBL/GenBank/DDBJ databases">
        <authorList>
            <person name="Noorani M."/>
        </authorList>
    </citation>
    <scope>NUCLEOTIDE SEQUENCE</scope>
    <source>
        <strain evidence="4">Yugu1</strain>
    </source>
</reference>
<feature type="domain" description="C2H2-type" evidence="3">
    <location>
        <begin position="74"/>
        <end position="101"/>
    </location>
</feature>
<accession>K3Z9T0</accession>
<dbReference type="GO" id="GO:0003700">
    <property type="term" value="F:DNA-binding transcription factor activity"/>
    <property type="evidence" value="ECO:0007669"/>
    <property type="project" value="InterPro"/>
</dbReference>
<keyword evidence="1" id="KW-0862">Zinc</keyword>
<dbReference type="Gene3D" id="3.30.160.60">
    <property type="entry name" value="Classic Zinc Finger"/>
    <property type="match status" value="1"/>
</dbReference>
<protein>
    <recommendedName>
        <fullName evidence="3">C2H2-type domain-containing protein</fullName>
    </recommendedName>
</protein>
<dbReference type="GeneID" id="101778780"/>